<feature type="region of interest" description="Disordered" evidence="1">
    <location>
        <begin position="652"/>
        <end position="677"/>
    </location>
</feature>
<dbReference type="OrthoDB" id="411871at2759"/>
<keyword evidence="3" id="KW-1185">Reference proteome</keyword>
<reference evidence="2 3" key="1">
    <citation type="journal article" date="2019" name="Commun. Biol.">
        <title>The bagworm genome reveals a unique fibroin gene that provides high tensile strength.</title>
        <authorList>
            <person name="Kono N."/>
            <person name="Nakamura H."/>
            <person name="Ohtoshi R."/>
            <person name="Tomita M."/>
            <person name="Numata K."/>
            <person name="Arakawa K."/>
        </authorList>
    </citation>
    <scope>NUCLEOTIDE SEQUENCE [LARGE SCALE GENOMIC DNA]</scope>
</reference>
<dbReference type="Gene3D" id="3.60.10.10">
    <property type="entry name" value="Endonuclease/exonuclease/phosphatase"/>
    <property type="match status" value="2"/>
</dbReference>
<dbReference type="SUPFAM" id="SSF56219">
    <property type="entry name" value="DNase I-like"/>
    <property type="match status" value="1"/>
</dbReference>
<name>A0A4C1YEQ0_EUMVA</name>
<organism evidence="2 3">
    <name type="scientific">Eumeta variegata</name>
    <name type="common">Bagworm moth</name>
    <name type="synonym">Eumeta japonica</name>
    <dbReference type="NCBI Taxonomy" id="151549"/>
    <lineage>
        <taxon>Eukaryota</taxon>
        <taxon>Metazoa</taxon>
        <taxon>Ecdysozoa</taxon>
        <taxon>Arthropoda</taxon>
        <taxon>Hexapoda</taxon>
        <taxon>Insecta</taxon>
        <taxon>Pterygota</taxon>
        <taxon>Neoptera</taxon>
        <taxon>Endopterygota</taxon>
        <taxon>Lepidoptera</taxon>
        <taxon>Glossata</taxon>
        <taxon>Ditrysia</taxon>
        <taxon>Tineoidea</taxon>
        <taxon>Psychidae</taxon>
        <taxon>Oiketicinae</taxon>
        <taxon>Eumeta</taxon>
    </lineage>
</organism>
<feature type="compositionally biased region" description="Basic and acidic residues" evidence="1">
    <location>
        <begin position="652"/>
        <end position="662"/>
    </location>
</feature>
<comment type="caution">
    <text evidence="2">The sequence shown here is derived from an EMBL/GenBank/DDBJ whole genome shotgun (WGS) entry which is preliminary data.</text>
</comment>
<proteinExistence type="predicted"/>
<evidence type="ECO:0000256" key="1">
    <source>
        <dbReference type="SAM" id="MobiDB-lite"/>
    </source>
</evidence>
<dbReference type="InterPro" id="IPR036691">
    <property type="entry name" value="Endo/exonu/phosph_ase_sf"/>
</dbReference>
<gene>
    <name evidence="2" type="ORF">EVAR_40306_1</name>
</gene>
<evidence type="ECO:0000313" key="2">
    <source>
        <dbReference type="EMBL" id="GBP72805.1"/>
    </source>
</evidence>
<sequence>MMVEVTSTRTILGHFDVPEKLEAIRKAVETRPAPRPQNYAEAAARPKPCCRPKIPGPEVRSGASHTLIISSRCRTTPRSKSWLGCAVVDARGWVAVDRLKPGIKSSDELLLRRDALKIEERLKIRGADLKVSKGEKAAYGRHPGRPQDQYGRGHRRVCYRRRARNDLECHPVLEVTTELYKRLKGRIRLCGAATAPGLGPVSSRARTVWAGHSRRFCKEASEKCAHCGDHPPAPWTHTPAQNWPRDCPRKKTGHVSLRFIQSNLQRSKLATSELLVEADRRRIAVALVQEPYVGSIGELRRYPGCRVVQKATPRRGPVKAAIIVLDSGVDVEEDQTLIDENVTAAVIVAGNCRIGVVSVYFEGDMPIGPYLDRVRYVCSKLGTDKIILGRRQRVERVVGSEHDDARGSVVDVTACGSALLDRVEEWQVVRDVTSSDHNAVTFAVRMGKRSGPRPPTGTRVYNTAKARWSEFAAAMDAALAERALTVEMVESVDSCDRLDGIVEAYTECIQQACEISIPPRNSKRRLKLPWWSPELEGLKKDARTKKRRIRNAAPSRREYVVGEYVQAKEVYERAAAEAQTASWKRFCSAQDGESLWDGIYRVIRETGKNREDILLQTDSGLVLSPNESATLLAETFFPDDRVDTDYPHHAEVRRQTDGDDRPPATSGICPGGPTFTGAEVKTPLRRFILEAPALMGSRRTYARLRSSGTWECSSDGK</sequence>
<dbReference type="AlphaFoldDB" id="A0A4C1YEQ0"/>
<dbReference type="Proteomes" id="UP000299102">
    <property type="component" value="Unassembled WGS sequence"/>
</dbReference>
<protein>
    <submittedName>
        <fullName evidence="2">Retrovirus-related Pol polyprotein from type-1 retrotransposable element R1</fullName>
    </submittedName>
</protein>
<feature type="region of interest" description="Disordered" evidence="1">
    <location>
        <begin position="135"/>
        <end position="154"/>
    </location>
</feature>
<accession>A0A4C1YEQ0</accession>
<dbReference type="EMBL" id="BGZK01001157">
    <property type="protein sequence ID" value="GBP72805.1"/>
    <property type="molecule type" value="Genomic_DNA"/>
</dbReference>
<evidence type="ECO:0000313" key="3">
    <source>
        <dbReference type="Proteomes" id="UP000299102"/>
    </source>
</evidence>